<dbReference type="RefSeq" id="WP_249718557.1">
    <property type="nucleotide sequence ID" value="NZ_JAKJMP010000125.1"/>
</dbReference>
<organism evidence="2 3">
    <name type="scientific">Proteus faecis</name>
    <dbReference type="NCBI Taxonomy" id="2050967"/>
    <lineage>
        <taxon>Bacteria</taxon>
        <taxon>Pseudomonadati</taxon>
        <taxon>Pseudomonadota</taxon>
        <taxon>Gammaproteobacteria</taxon>
        <taxon>Enterobacterales</taxon>
        <taxon>Morganellaceae</taxon>
        <taxon>Proteus</taxon>
    </lineage>
</organism>
<reference evidence="2" key="1">
    <citation type="submission" date="2023-06" db="EMBL/GenBank/DDBJ databases">
        <title>Acute promotion of culturable opportunistic pathogens and persistent increase of antibiotic resistance following antibiotic exposure in mouse gut microbiota.</title>
        <authorList>
            <person name="Li L."/>
            <person name="Wang B."/>
            <person name="Sun Y."/>
            <person name="Wang M."/>
            <person name="Xu H."/>
        </authorList>
    </citation>
    <scope>NUCLEOTIDE SEQUENCE</scope>
    <source>
        <strain evidence="2">EPA10_1</strain>
    </source>
</reference>
<dbReference type="Proteomes" id="UP001224739">
    <property type="component" value="Unassembled WGS sequence"/>
</dbReference>
<accession>A0AAW7CXX0</accession>
<dbReference type="GO" id="GO:0003677">
    <property type="term" value="F:DNA binding"/>
    <property type="evidence" value="ECO:0007669"/>
    <property type="project" value="InterPro"/>
</dbReference>
<name>A0AAW7CXX0_9GAMM</name>
<dbReference type="GO" id="GO:0006313">
    <property type="term" value="P:DNA transposition"/>
    <property type="evidence" value="ECO:0007669"/>
    <property type="project" value="InterPro"/>
</dbReference>
<evidence type="ECO:0000313" key="2">
    <source>
        <dbReference type="EMBL" id="MDL5355250.1"/>
    </source>
</evidence>
<sequence>LKSVSSRLLRQQNTHLRMQSKTGLLWSRSYFVCSTGGATIETFRAYVQSQSTSD</sequence>
<comment type="caution">
    <text evidence="2">The sequence shown here is derived from an EMBL/GenBank/DDBJ whole genome shotgun (WGS) entry which is preliminary data.</text>
</comment>
<dbReference type="GeneID" id="83612701"/>
<evidence type="ECO:0000259" key="1">
    <source>
        <dbReference type="Pfam" id="PF01797"/>
    </source>
</evidence>
<dbReference type="Pfam" id="PF01797">
    <property type="entry name" value="Y1_Tnp"/>
    <property type="match status" value="1"/>
</dbReference>
<dbReference type="Gene3D" id="3.30.70.1290">
    <property type="entry name" value="Transposase IS200-like"/>
    <property type="match status" value="1"/>
</dbReference>
<dbReference type="AlphaFoldDB" id="A0AAW7CXX0"/>
<protein>
    <submittedName>
        <fullName evidence="2">Transposase</fullName>
    </submittedName>
</protein>
<dbReference type="InterPro" id="IPR002686">
    <property type="entry name" value="Transposase_17"/>
</dbReference>
<feature type="domain" description="Transposase IS200-like" evidence="1">
    <location>
        <begin position="1"/>
        <end position="50"/>
    </location>
</feature>
<evidence type="ECO:0000313" key="3">
    <source>
        <dbReference type="Proteomes" id="UP001224739"/>
    </source>
</evidence>
<dbReference type="InterPro" id="IPR036515">
    <property type="entry name" value="Transposase_17_sf"/>
</dbReference>
<dbReference type="EMBL" id="JASVWL010000006">
    <property type="protein sequence ID" value="MDL5355250.1"/>
    <property type="molecule type" value="Genomic_DNA"/>
</dbReference>
<proteinExistence type="predicted"/>
<dbReference type="GO" id="GO:0004803">
    <property type="term" value="F:transposase activity"/>
    <property type="evidence" value="ECO:0007669"/>
    <property type="project" value="InterPro"/>
</dbReference>
<gene>
    <name evidence="2" type="ORF">QSH02_10460</name>
</gene>
<dbReference type="SUPFAM" id="SSF143422">
    <property type="entry name" value="Transposase IS200-like"/>
    <property type="match status" value="1"/>
</dbReference>
<feature type="non-terminal residue" evidence="2">
    <location>
        <position position="1"/>
    </location>
</feature>